<dbReference type="InterPro" id="IPR014790">
    <property type="entry name" value="MutL_C"/>
</dbReference>
<feature type="compositionally biased region" description="Polar residues" evidence="3">
    <location>
        <begin position="533"/>
        <end position="546"/>
    </location>
</feature>
<dbReference type="NCBIfam" id="TIGR00585">
    <property type="entry name" value="mutl"/>
    <property type="match status" value="1"/>
</dbReference>
<dbReference type="Pfam" id="PF08676">
    <property type="entry name" value="MutL_C"/>
    <property type="match status" value="1"/>
</dbReference>
<dbReference type="Proteomes" id="UP000761534">
    <property type="component" value="Unassembled WGS sequence"/>
</dbReference>
<dbReference type="InterPro" id="IPR020568">
    <property type="entry name" value="Ribosomal_Su5_D2-typ_SF"/>
</dbReference>
<dbReference type="OrthoDB" id="10263226at2759"/>
<dbReference type="SUPFAM" id="SSF54211">
    <property type="entry name" value="Ribosomal protein S5 domain 2-like"/>
    <property type="match status" value="1"/>
</dbReference>
<feature type="compositionally biased region" description="Acidic residues" evidence="3">
    <location>
        <begin position="414"/>
        <end position="435"/>
    </location>
</feature>
<dbReference type="InterPro" id="IPR037198">
    <property type="entry name" value="MutL_C_sf"/>
</dbReference>
<dbReference type="SMART" id="SM00853">
    <property type="entry name" value="MutL_C"/>
    <property type="match status" value="1"/>
</dbReference>
<evidence type="ECO:0000313" key="7">
    <source>
        <dbReference type="Proteomes" id="UP000761534"/>
    </source>
</evidence>
<dbReference type="PANTHER" id="PTHR10073:SF52">
    <property type="entry name" value="MISMATCH REPAIR ENDONUCLEASE PMS2"/>
    <property type="match status" value="1"/>
</dbReference>
<accession>A0A642V2J9</accession>
<dbReference type="CDD" id="cd16926">
    <property type="entry name" value="HATPase_MutL-MLH-PMS-like"/>
    <property type="match status" value="1"/>
</dbReference>
<dbReference type="Pfam" id="PF01119">
    <property type="entry name" value="DNA_mis_repair"/>
    <property type="match status" value="1"/>
</dbReference>
<evidence type="ECO:0000256" key="3">
    <source>
        <dbReference type="SAM" id="MobiDB-lite"/>
    </source>
</evidence>
<comment type="similarity">
    <text evidence="1">Belongs to the DNA mismatch repair MutL/HexB family.</text>
</comment>
<sequence length="899" mass="101228">MVISALDNSSVHRITSGQVAVDLATCVKELVENSVDAKARTVEVRFKNHGLDGIEVVDNGEGIADEDLNSVALKHHTSKIRQFDDLETVETFGFRGEAMSSLCALCDVMMITCCASAVPKATQLSFSHDGNVMSKTMVSGVKGTSVRLDNIFKPLPVRRKEFEKTHKREFAKAVEWIQAYAIAVENVKVTVTHVLPSKRKSVLFSTSGGSMKQNIATVYGANVLETLLAMDMRVEWTSRSIIGRLESLAKKDKKEGEEYEDREMRLRGYISKPIFGMGRNSKDRQLFFVNSRPCVLPQLSKAVNELYKMYNTVQYPIVIADLRMDPRCYDVNVTPDKRTILLNSEETVIEKIKEQLSDFFERAGHSVPSNETVNGLSVPKPPAHQTKLSFLENFRSDESPKPEKSLKDTIQIVDEGEGGGEGEDGEEEENEDEESPPQTQVEQVPEPSPPPKKLSDEIRQARIQHIRQPRYFAPSSSDTNEDDEEEARDPSNRERYVKKRKVERKAEFYNNVRNHKQGFSSSLQQFVSSSQQDGNSHNDVSTNSPSEPEEEQTSMEIDSSIVSEVPAAHDLSDSVHEAESMASHAIPQHTDAVHCEHDHQDTEILEYVEQEAEQTPSQQRTFANFVRNAQRQKYHYKKQVHVTLSDIRSGVKRLAISGSKFTKNNNDLTTGIHKSDIQQEAEEAERLLNLTIKKDDFKNMKVIGQFNKGFILVTKKKPNNKPGKDMFIVDQHASDEKFNFERLQRDTMIKKQPLVVPRPLQLSAVDEITLTSNLDIISKNGFGITINEDGVPGSKCKLASLPLSKTTVFNEKDLDELIYLIQEAPGNESIRCSKVRAMFASRACRSSIMIGQSLTTKTMQRVVRNLAGLDKPWNCPHGRPTLRHLTTMDHFVGFIDDIK</sequence>
<dbReference type="Gene3D" id="3.30.565.10">
    <property type="entry name" value="Histidine kinase-like ATPase, C-terminal domain"/>
    <property type="match status" value="1"/>
</dbReference>
<dbReference type="SMART" id="SM01340">
    <property type="entry name" value="DNA_mis_repair"/>
    <property type="match status" value="1"/>
</dbReference>
<dbReference type="GO" id="GO:0016887">
    <property type="term" value="F:ATP hydrolysis activity"/>
    <property type="evidence" value="ECO:0007669"/>
    <property type="project" value="InterPro"/>
</dbReference>
<evidence type="ECO:0000259" key="5">
    <source>
        <dbReference type="SMART" id="SM01340"/>
    </source>
</evidence>
<gene>
    <name evidence="6" type="ORF">TRICI_003950</name>
</gene>
<dbReference type="SUPFAM" id="SSF55874">
    <property type="entry name" value="ATPase domain of HSP90 chaperone/DNA topoisomerase II/histidine kinase"/>
    <property type="match status" value="1"/>
</dbReference>
<dbReference type="InterPro" id="IPR038973">
    <property type="entry name" value="MutL/Mlh/Pms-like"/>
</dbReference>
<organism evidence="6 7">
    <name type="scientific">Trichomonascus ciferrii</name>
    <dbReference type="NCBI Taxonomy" id="44093"/>
    <lineage>
        <taxon>Eukaryota</taxon>
        <taxon>Fungi</taxon>
        <taxon>Dikarya</taxon>
        <taxon>Ascomycota</taxon>
        <taxon>Saccharomycotina</taxon>
        <taxon>Dipodascomycetes</taxon>
        <taxon>Dipodascales</taxon>
        <taxon>Trichomonascaceae</taxon>
        <taxon>Trichomonascus</taxon>
        <taxon>Trichomonascus ciferrii complex</taxon>
    </lineage>
</organism>
<dbReference type="CDD" id="cd03484">
    <property type="entry name" value="MutL_Trans_hPMS_2_like"/>
    <property type="match status" value="1"/>
</dbReference>
<dbReference type="InterPro" id="IPR002099">
    <property type="entry name" value="MutL/Mlh/PMS"/>
</dbReference>
<dbReference type="Gene3D" id="3.30.230.10">
    <property type="match status" value="1"/>
</dbReference>
<dbReference type="InterPro" id="IPR042120">
    <property type="entry name" value="MutL_C_dimsub"/>
</dbReference>
<feature type="domain" description="DNA mismatch repair protein S5" evidence="5">
    <location>
        <begin position="215"/>
        <end position="361"/>
    </location>
</feature>
<evidence type="ECO:0000256" key="2">
    <source>
        <dbReference type="ARBA" id="ARBA00022763"/>
    </source>
</evidence>
<reference evidence="6" key="1">
    <citation type="journal article" date="2019" name="G3 (Bethesda)">
        <title>Genome Assemblies of Two Rare Opportunistic Yeast Pathogens: Diutina rugosa (syn. Candida rugosa) and Trichomonascus ciferrii (syn. Candida ciferrii).</title>
        <authorList>
            <person name="Mixao V."/>
            <person name="Saus E."/>
            <person name="Hansen A.P."/>
            <person name="Lass-Florl C."/>
            <person name="Gabaldon T."/>
        </authorList>
    </citation>
    <scope>NUCLEOTIDE SEQUENCE</scope>
    <source>
        <strain evidence="6">CBS 4856</strain>
    </source>
</reference>
<dbReference type="GO" id="GO:0006298">
    <property type="term" value="P:mismatch repair"/>
    <property type="evidence" value="ECO:0007669"/>
    <property type="project" value="InterPro"/>
</dbReference>
<feature type="compositionally biased region" description="Basic and acidic residues" evidence="3">
    <location>
        <begin position="394"/>
        <end position="407"/>
    </location>
</feature>
<dbReference type="InterPro" id="IPR013507">
    <property type="entry name" value="DNA_mismatch_S5_2-like"/>
</dbReference>
<dbReference type="VEuPathDB" id="FungiDB:TRICI_003950"/>
<comment type="caution">
    <text evidence="6">The sequence shown here is derived from an EMBL/GenBank/DDBJ whole genome shotgun (WGS) entry which is preliminary data.</text>
</comment>
<proteinExistence type="inferred from homology"/>
<dbReference type="GO" id="GO:0005524">
    <property type="term" value="F:ATP binding"/>
    <property type="evidence" value="ECO:0007669"/>
    <property type="project" value="InterPro"/>
</dbReference>
<dbReference type="PANTHER" id="PTHR10073">
    <property type="entry name" value="DNA MISMATCH REPAIR PROTEIN MLH, PMS, MUTL"/>
    <property type="match status" value="1"/>
</dbReference>
<dbReference type="FunFam" id="3.30.565.10:FF:000014">
    <property type="entry name" value="Mismatch repair endonuclease pms1, putative"/>
    <property type="match status" value="1"/>
</dbReference>
<evidence type="ECO:0000259" key="4">
    <source>
        <dbReference type="SMART" id="SM00853"/>
    </source>
</evidence>
<feature type="compositionally biased region" description="Low complexity" evidence="3">
    <location>
        <begin position="436"/>
        <end position="445"/>
    </location>
</feature>
<dbReference type="GO" id="GO:0061982">
    <property type="term" value="P:meiosis I cell cycle process"/>
    <property type="evidence" value="ECO:0007669"/>
    <property type="project" value="UniProtKB-ARBA"/>
</dbReference>
<dbReference type="EMBL" id="SWFS01000295">
    <property type="protein sequence ID" value="KAA8911069.1"/>
    <property type="molecule type" value="Genomic_DNA"/>
</dbReference>
<dbReference type="SUPFAM" id="SSF118116">
    <property type="entry name" value="DNA mismatch repair protein MutL"/>
    <property type="match status" value="1"/>
</dbReference>
<dbReference type="GO" id="GO:0030983">
    <property type="term" value="F:mismatched DNA binding"/>
    <property type="evidence" value="ECO:0007669"/>
    <property type="project" value="InterPro"/>
</dbReference>
<dbReference type="InterPro" id="IPR014721">
    <property type="entry name" value="Ribsml_uS5_D2-typ_fold_subgr"/>
</dbReference>
<dbReference type="Gene3D" id="3.30.1540.20">
    <property type="entry name" value="MutL, C-terminal domain, dimerisation subdomain"/>
    <property type="match status" value="2"/>
</dbReference>
<dbReference type="Pfam" id="PF13589">
    <property type="entry name" value="HATPase_c_3"/>
    <property type="match status" value="1"/>
</dbReference>
<feature type="domain" description="MutL C-terminal dimerisation" evidence="4">
    <location>
        <begin position="702"/>
        <end position="854"/>
    </location>
</feature>
<dbReference type="GO" id="GO:0140664">
    <property type="term" value="F:ATP-dependent DNA damage sensor activity"/>
    <property type="evidence" value="ECO:0007669"/>
    <property type="project" value="InterPro"/>
</dbReference>
<name>A0A642V2J9_9ASCO</name>
<evidence type="ECO:0000256" key="1">
    <source>
        <dbReference type="ARBA" id="ARBA00006082"/>
    </source>
</evidence>
<evidence type="ECO:0008006" key="8">
    <source>
        <dbReference type="Google" id="ProtNLM"/>
    </source>
</evidence>
<feature type="region of interest" description="Disordered" evidence="3">
    <location>
        <begin position="393"/>
        <end position="498"/>
    </location>
</feature>
<keyword evidence="2" id="KW-0227">DNA damage</keyword>
<keyword evidence="7" id="KW-1185">Reference proteome</keyword>
<dbReference type="GO" id="GO:0032389">
    <property type="term" value="C:MutLalpha complex"/>
    <property type="evidence" value="ECO:0007669"/>
    <property type="project" value="TreeGrafter"/>
</dbReference>
<feature type="region of interest" description="Disordered" evidence="3">
    <location>
        <begin position="525"/>
        <end position="557"/>
    </location>
</feature>
<evidence type="ECO:0000313" key="6">
    <source>
        <dbReference type="EMBL" id="KAA8911069.1"/>
    </source>
</evidence>
<protein>
    <recommendedName>
        <fullName evidence="8">DNA mismatch repair protein S5 domain-containing protein</fullName>
    </recommendedName>
</protein>
<dbReference type="InterPro" id="IPR036890">
    <property type="entry name" value="HATPase_C_sf"/>
</dbReference>
<dbReference type="AlphaFoldDB" id="A0A642V2J9"/>